<evidence type="ECO:0000256" key="7">
    <source>
        <dbReference type="ARBA" id="ARBA00023150"/>
    </source>
</evidence>
<evidence type="ECO:0000256" key="3">
    <source>
        <dbReference type="ARBA" id="ARBA00022723"/>
    </source>
</evidence>
<name>A0A1Q2M2J5_9GAMM</name>
<dbReference type="OrthoDB" id="9788394at2"/>
<dbReference type="STRING" id="260552.Mag101_03795"/>
<dbReference type="AlphaFoldDB" id="A0A1Q2M2J5"/>
<dbReference type="InterPro" id="IPR025877">
    <property type="entry name" value="MobA-like_NTP_Trfase"/>
</dbReference>
<dbReference type="InterPro" id="IPR029044">
    <property type="entry name" value="Nucleotide-diphossugar_trans"/>
</dbReference>
<keyword evidence="5" id="KW-0460">Magnesium</keyword>
<dbReference type="GO" id="GO:1902758">
    <property type="term" value="P:bis(molybdopterin guanine dinucleotide)molybdenum biosynthetic process"/>
    <property type="evidence" value="ECO:0007669"/>
    <property type="project" value="TreeGrafter"/>
</dbReference>
<dbReference type="PANTHER" id="PTHR19136:SF81">
    <property type="entry name" value="MOLYBDENUM COFACTOR GUANYLYLTRANSFERASE"/>
    <property type="match status" value="1"/>
</dbReference>
<proteinExistence type="predicted"/>
<dbReference type="Gene3D" id="3.90.550.10">
    <property type="entry name" value="Spore Coat Polysaccharide Biosynthesis Protein SpsA, Chain A"/>
    <property type="match status" value="1"/>
</dbReference>
<dbReference type="KEGG" id="maga:Mag101_03795"/>
<evidence type="ECO:0000313" key="10">
    <source>
        <dbReference type="Proteomes" id="UP000188219"/>
    </source>
</evidence>
<dbReference type="eggNOG" id="COG0746">
    <property type="taxonomic scope" value="Bacteria"/>
</dbReference>
<sequence>MTSPSGHHSTPSTRVCPVVLAGGLSSRMGRDKALLKLSNGRTLLEQAKHQLEQVQVPEGMEMMAPLVSGRRPGGIPDQVEAAGPLGGLQAIDQHLRQWELACDALLVVPVDMPLVSSALLEQLCVAGQTVEQAVCFGDYFLPCWLPLGARSRKYLGAAAAGNAIASVRALFGFVGCVQLPAPEGDWHLNLNRPEDYSLLQG</sequence>
<keyword evidence="6" id="KW-0342">GTP-binding</keyword>
<feature type="domain" description="MobA-like NTP transferase" evidence="8">
    <location>
        <begin position="18"/>
        <end position="160"/>
    </location>
</feature>
<evidence type="ECO:0000313" key="9">
    <source>
        <dbReference type="EMBL" id="AQQ66859.1"/>
    </source>
</evidence>
<organism evidence="9 10">
    <name type="scientific">Microbulbifer agarilyticus</name>
    <dbReference type="NCBI Taxonomy" id="260552"/>
    <lineage>
        <taxon>Bacteria</taxon>
        <taxon>Pseudomonadati</taxon>
        <taxon>Pseudomonadota</taxon>
        <taxon>Gammaproteobacteria</taxon>
        <taxon>Cellvibrionales</taxon>
        <taxon>Microbulbiferaceae</taxon>
        <taxon>Microbulbifer</taxon>
    </lineage>
</organism>
<evidence type="ECO:0000259" key="8">
    <source>
        <dbReference type="Pfam" id="PF12804"/>
    </source>
</evidence>
<accession>A0A1Q2M2J5</accession>
<dbReference type="GO" id="GO:0016779">
    <property type="term" value="F:nucleotidyltransferase activity"/>
    <property type="evidence" value="ECO:0007669"/>
    <property type="project" value="UniProtKB-ARBA"/>
</dbReference>
<reference evidence="9" key="1">
    <citation type="submission" date="2017-02" db="EMBL/GenBank/DDBJ databases">
        <title>Genome of Microbulbifer agarilyticus GP101.</title>
        <authorList>
            <person name="Jung J."/>
            <person name="Bae S.S."/>
            <person name="Baek K."/>
        </authorList>
    </citation>
    <scope>NUCLEOTIDE SEQUENCE [LARGE SCALE GENOMIC DNA]</scope>
    <source>
        <strain evidence="9">GP101</strain>
    </source>
</reference>
<gene>
    <name evidence="9" type="ORF">Mag101_03795</name>
</gene>
<evidence type="ECO:0000256" key="6">
    <source>
        <dbReference type="ARBA" id="ARBA00023134"/>
    </source>
</evidence>
<dbReference type="RefSeq" id="WP_077401015.1">
    <property type="nucleotide sequence ID" value="NZ_CP019650.1"/>
</dbReference>
<dbReference type="SUPFAM" id="SSF53448">
    <property type="entry name" value="Nucleotide-diphospho-sugar transferases"/>
    <property type="match status" value="1"/>
</dbReference>
<keyword evidence="4" id="KW-0547">Nucleotide-binding</keyword>
<keyword evidence="10" id="KW-1185">Reference proteome</keyword>
<evidence type="ECO:0000256" key="1">
    <source>
        <dbReference type="ARBA" id="ARBA00022490"/>
    </source>
</evidence>
<keyword evidence="1" id="KW-0963">Cytoplasm</keyword>
<dbReference type="CDD" id="cd02503">
    <property type="entry name" value="MobA"/>
    <property type="match status" value="1"/>
</dbReference>
<protein>
    <recommendedName>
        <fullName evidence="8">MobA-like NTP transferase domain-containing protein</fullName>
    </recommendedName>
</protein>
<keyword evidence="7" id="KW-0501">Molybdenum cofactor biosynthesis</keyword>
<dbReference type="PANTHER" id="PTHR19136">
    <property type="entry name" value="MOLYBDENUM COFACTOR GUANYLYLTRANSFERASE"/>
    <property type="match status" value="1"/>
</dbReference>
<dbReference type="Pfam" id="PF12804">
    <property type="entry name" value="NTP_transf_3"/>
    <property type="match status" value="1"/>
</dbReference>
<dbReference type="GO" id="GO:0005525">
    <property type="term" value="F:GTP binding"/>
    <property type="evidence" value="ECO:0007669"/>
    <property type="project" value="UniProtKB-KW"/>
</dbReference>
<dbReference type="EMBL" id="CP019650">
    <property type="protein sequence ID" value="AQQ66859.1"/>
    <property type="molecule type" value="Genomic_DNA"/>
</dbReference>
<dbReference type="GO" id="GO:0046872">
    <property type="term" value="F:metal ion binding"/>
    <property type="evidence" value="ECO:0007669"/>
    <property type="project" value="UniProtKB-KW"/>
</dbReference>
<evidence type="ECO:0000256" key="5">
    <source>
        <dbReference type="ARBA" id="ARBA00022842"/>
    </source>
</evidence>
<dbReference type="InterPro" id="IPR013482">
    <property type="entry name" value="Molybde_CF_guanTrfase"/>
</dbReference>
<dbReference type="Proteomes" id="UP000188219">
    <property type="component" value="Chromosome"/>
</dbReference>
<evidence type="ECO:0000256" key="2">
    <source>
        <dbReference type="ARBA" id="ARBA00022679"/>
    </source>
</evidence>
<keyword evidence="3" id="KW-0479">Metal-binding</keyword>
<evidence type="ECO:0000256" key="4">
    <source>
        <dbReference type="ARBA" id="ARBA00022741"/>
    </source>
</evidence>
<keyword evidence="2" id="KW-0808">Transferase</keyword>